<keyword evidence="1" id="KW-0812">Transmembrane</keyword>
<organism evidence="2 3">
    <name type="scientific">Heterorhabditis bacteriophora</name>
    <name type="common">Entomopathogenic nematode worm</name>
    <dbReference type="NCBI Taxonomy" id="37862"/>
    <lineage>
        <taxon>Eukaryota</taxon>
        <taxon>Metazoa</taxon>
        <taxon>Ecdysozoa</taxon>
        <taxon>Nematoda</taxon>
        <taxon>Chromadorea</taxon>
        <taxon>Rhabditida</taxon>
        <taxon>Rhabditina</taxon>
        <taxon>Rhabditomorpha</taxon>
        <taxon>Strongyloidea</taxon>
        <taxon>Heterorhabditidae</taxon>
        <taxon>Heterorhabditis</taxon>
    </lineage>
</organism>
<keyword evidence="1" id="KW-0472">Membrane</keyword>
<keyword evidence="1" id="KW-1133">Transmembrane helix</keyword>
<name>A0A1I7WT24_HETBA</name>
<proteinExistence type="predicted"/>
<reference evidence="3" key="1">
    <citation type="submission" date="2016-11" db="UniProtKB">
        <authorList>
            <consortium name="WormBaseParasite"/>
        </authorList>
    </citation>
    <scope>IDENTIFICATION</scope>
</reference>
<evidence type="ECO:0000313" key="2">
    <source>
        <dbReference type="Proteomes" id="UP000095283"/>
    </source>
</evidence>
<dbReference type="Proteomes" id="UP000095283">
    <property type="component" value="Unplaced"/>
</dbReference>
<accession>A0A1I7WT24</accession>
<sequence>MILCRVFLLKYTYIYKRFAPEIKEKTIVGSKKLKKFEMWVGYFYKYNCNIFAILFLKKNISNELSLIVSNIPAYLPHVSIVFIDLYIYDANNPLIISCTGHSQFVPVPITEVITQRSNSIDGSLSFVRFFYGQLTSSVIFETAQGVLLALDQCQCVGPYRVSDFINLELPTVFKCRFRPINFIFFKIQFVIFKCKCIINWSIFNITFVANTSINVVLRKSSIFKVNSLFFENYFVDLVIYLKCNFYCRKIKNVLHFLGIRGSLIHLNFCFERLLFVIGRYLSFYNIEFLTLIYLYSFPLYDI</sequence>
<dbReference type="WBParaSite" id="Hba_08340">
    <property type="protein sequence ID" value="Hba_08340"/>
    <property type="gene ID" value="Hba_08340"/>
</dbReference>
<dbReference type="AlphaFoldDB" id="A0A1I7WT24"/>
<feature type="transmembrane region" description="Helical" evidence="1">
    <location>
        <begin position="273"/>
        <end position="295"/>
    </location>
</feature>
<protein>
    <submittedName>
        <fullName evidence="3">Uncharacterized protein</fullName>
    </submittedName>
</protein>
<keyword evidence="2" id="KW-1185">Reference proteome</keyword>
<evidence type="ECO:0000313" key="3">
    <source>
        <dbReference type="WBParaSite" id="Hba_08340"/>
    </source>
</evidence>
<evidence type="ECO:0000256" key="1">
    <source>
        <dbReference type="SAM" id="Phobius"/>
    </source>
</evidence>